<dbReference type="EMBL" id="KQ759804">
    <property type="protein sequence ID" value="OAD62793.1"/>
    <property type="molecule type" value="Genomic_DNA"/>
</dbReference>
<evidence type="ECO:0000313" key="2">
    <source>
        <dbReference type="Proteomes" id="UP000250275"/>
    </source>
</evidence>
<evidence type="ECO:0000313" key="1">
    <source>
        <dbReference type="EMBL" id="OAD62793.1"/>
    </source>
</evidence>
<name>A0A310SX02_9HYME</name>
<proteinExistence type="predicted"/>
<sequence length="72" mass="8140">MTHRCRAGNSIVGDRRGNLSSTYRSSKGIRRGYRFEQTAERIWSGLRVNMVRMLPAFPTFLSAYPTLSSSAL</sequence>
<accession>A0A310SX02</accession>
<gene>
    <name evidence="1" type="ORF">WN48_07460</name>
</gene>
<protein>
    <submittedName>
        <fullName evidence="1">Uncharacterized protein</fullName>
    </submittedName>
</protein>
<dbReference type="Proteomes" id="UP000250275">
    <property type="component" value="Unassembled WGS sequence"/>
</dbReference>
<reference evidence="1 2" key="1">
    <citation type="submission" date="2015-07" db="EMBL/GenBank/DDBJ databases">
        <title>The genome of Eufriesea mexicana.</title>
        <authorList>
            <person name="Pan H."/>
            <person name="Kapheim K."/>
        </authorList>
    </citation>
    <scope>NUCLEOTIDE SEQUENCE [LARGE SCALE GENOMIC DNA]</scope>
    <source>
        <strain evidence="1">0111107269</strain>
        <tissue evidence="1">Whole body</tissue>
    </source>
</reference>
<dbReference type="AlphaFoldDB" id="A0A310SX02"/>
<keyword evidence="2" id="KW-1185">Reference proteome</keyword>
<organism evidence="1 2">
    <name type="scientific">Eufriesea mexicana</name>
    <dbReference type="NCBI Taxonomy" id="516756"/>
    <lineage>
        <taxon>Eukaryota</taxon>
        <taxon>Metazoa</taxon>
        <taxon>Ecdysozoa</taxon>
        <taxon>Arthropoda</taxon>
        <taxon>Hexapoda</taxon>
        <taxon>Insecta</taxon>
        <taxon>Pterygota</taxon>
        <taxon>Neoptera</taxon>
        <taxon>Endopterygota</taxon>
        <taxon>Hymenoptera</taxon>
        <taxon>Apocrita</taxon>
        <taxon>Aculeata</taxon>
        <taxon>Apoidea</taxon>
        <taxon>Anthophila</taxon>
        <taxon>Apidae</taxon>
        <taxon>Eufriesea</taxon>
    </lineage>
</organism>